<evidence type="ECO:0000256" key="2">
    <source>
        <dbReference type="SAM" id="Phobius"/>
    </source>
</evidence>
<evidence type="ECO:0000313" key="4">
    <source>
        <dbReference type="Proteomes" id="UP000560081"/>
    </source>
</evidence>
<keyword evidence="4" id="KW-1185">Reference proteome</keyword>
<keyword evidence="2" id="KW-0472">Membrane</keyword>
<feature type="compositionally biased region" description="Low complexity" evidence="1">
    <location>
        <begin position="1"/>
        <end position="12"/>
    </location>
</feature>
<dbReference type="RefSeq" id="WP_135027404.1">
    <property type="nucleotide sequence ID" value="NZ_BMLA01000001.1"/>
</dbReference>
<gene>
    <name evidence="3" type="ORF">BJ976_000987</name>
</gene>
<keyword evidence="2" id="KW-0812">Transmembrane</keyword>
<dbReference type="InterPro" id="IPR021414">
    <property type="entry name" value="DUF3054"/>
</dbReference>
<feature type="transmembrane region" description="Helical" evidence="2">
    <location>
        <begin position="96"/>
        <end position="113"/>
    </location>
</feature>
<feature type="transmembrane region" description="Helical" evidence="2">
    <location>
        <begin position="119"/>
        <end position="140"/>
    </location>
</feature>
<comment type="caution">
    <text evidence="3">The sequence shown here is derived from an EMBL/GenBank/DDBJ whole genome shotgun (WGS) entry which is preliminary data.</text>
</comment>
<feature type="transmembrane region" description="Helical" evidence="2">
    <location>
        <begin position="34"/>
        <end position="51"/>
    </location>
</feature>
<evidence type="ECO:0000256" key="1">
    <source>
        <dbReference type="SAM" id="MobiDB-lite"/>
    </source>
</evidence>
<dbReference type="AlphaFoldDB" id="A0A4Y8X419"/>
<evidence type="ECO:0000313" key="3">
    <source>
        <dbReference type="EMBL" id="MBB4882636.1"/>
    </source>
</evidence>
<protein>
    <submittedName>
        <fullName evidence="3">Uncharacterized protein YggT (Ycf19 family)</fullName>
    </submittedName>
</protein>
<accession>A0A4Y8X419</accession>
<sequence>MDTARTTSSSSPDPHPDPRPRSGRPPARRSTRPWLAFGVDLALVVGFVAVGRQEHSTTDGLAGLLMTASPFLVGLLAGSLLTWFPRSWDRLWPHGIVVWLTTLGLGLFLRVWWGLGGAPLSFILVAASVLALVLLGRRAVSRALGSR</sequence>
<feature type="region of interest" description="Disordered" evidence="1">
    <location>
        <begin position="1"/>
        <end position="29"/>
    </location>
</feature>
<organism evidence="3 4">
    <name type="scientific">Micrococcus flavus</name>
    <dbReference type="NCBI Taxonomy" id="384602"/>
    <lineage>
        <taxon>Bacteria</taxon>
        <taxon>Bacillati</taxon>
        <taxon>Actinomycetota</taxon>
        <taxon>Actinomycetes</taxon>
        <taxon>Micrococcales</taxon>
        <taxon>Micrococcaceae</taxon>
        <taxon>Micrococcus</taxon>
    </lineage>
</organism>
<feature type="transmembrane region" description="Helical" evidence="2">
    <location>
        <begin position="63"/>
        <end position="84"/>
    </location>
</feature>
<keyword evidence="2" id="KW-1133">Transmembrane helix</keyword>
<proteinExistence type="predicted"/>
<dbReference type="Pfam" id="PF11255">
    <property type="entry name" value="DUF3054"/>
    <property type="match status" value="1"/>
</dbReference>
<dbReference type="OrthoDB" id="3698172at2"/>
<reference evidence="3 4" key="1">
    <citation type="submission" date="2020-08" db="EMBL/GenBank/DDBJ databases">
        <title>Sequencing the genomes of 1000 actinobacteria strains.</title>
        <authorList>
            <person name="Klenk H.-P."/>
        </authorList>
    </citation>
    <scope>NUCLEOTIDE SEQUENCE [LARGE SCALE GENOMIC DNA]</scope>
    <source>
        <strain evidence="3 4">DSM 19079</strain>
    </source>
</reference>
<name>A0A4Y8X419_9MICC</name>
<dbReference type="Proteomes" id="UP000560081">
    <property type="component" value="Unassembled WGS sequence"/>
</dbReference>
<dbReference type="EMBL" id="JACHMC010000001">
    <property type="protein sequence ID" value="MBB4882636.1"/>
    <property type="molecule type" value="Genomic_DNA"/>
</dbReference>